<evidence type="ECO:0000313" key="3">
    <source>
        <dbReference type="Proteomes" id="UP001501791"/>
    </source>
</evidence>
<comment type="caution">
    <text evidence="2">The sequence shown here is derived from an EMBL/GenBank/DDBJ whole genome shotgun (WGS) entry which is preliminary data.</text>
</comment>
<protein>
    <recommendedName>
        <fullName evidence="1">ASCH domain-containing protein</fullName>
    </recommendedName>
</protein>
<dbReference type="PANTHER" id="PTHR39203">
    <property type="entry name" value="CYTOPLASMIC PROTEIN-RELATED"/>
    <property type="match status" value="1"/>
</dbReference>
<dbReference type="Proteomes" id="UP001501791">
    <property type="component" value="Unassembled WGS sequence"/>
</dbReference>
<dbReference type="SUPFAM" id="SSF88697">
    <property type="entry name" value="PUA domain-like"/>
    <property type="match status" value="1"/>
</dbReference>
<keyword evidence="3" id="KW-1185">Reference proteome</keyword>
<dbReference type="InterPro" id="IPR015947">
    <property type="entry name" value="PUA-like_sf"/>
</dbReference>
<dbReference type="PIRSF" id="PIRSF021320">
    <property type="entry name" value="DUF984"/>
    <property type="match status" value="1"/>
</dbReference>
<dbReference type="CDD" id="cd06553">
    <property type="entry name" value="ASCH_Ef3133_like"/>
    <property type="match status" value="1"/>
</dbReference>
<feature type="domain" description="ASCH" evidence="1">
    <location>
        <begin position="28"/>
        <end position="146"/>
    </location>
</feature>
<evidence type="ECO:0000313" key="2">
    <source>
        <dbReference type="EMBL" id="GAA1531964.1"/>
    </source>
</evidence>
<dbReference type="SMART" id="SM01022">
    <property type="entry name" value="ASCH"/>
    <property type="match status" value="1"/>
</dbReference>
<sequence length="146" mass="15751">MRESPIDDFWVRARAAVPTLPAAVPEAWAFGATATDADALLSLVLDGTKTGTASSLHDCEADGDALPEPGQLSVILDGSDLPRAVIMTTAVEIVPFDQVSAEHAYSEGEGDRTLGAWRAIHESFWREYSQDPRGFSADMPIVCERF</sequence>
<name>A0ABN2B2X6_9MICO</name>
<organism evidence="2 3">
    <name type="scientific">Brevibacterium picturae</name>
    <dbReference type="NCBI Taxonomy" id="260553"/>
    <lineage>
        <taxon>Bacteria</taxon>
        <taxon>Bacillati</taxon>
        <taxon>Actinomycetota</taxon>
        <taxon>Actinomycetes</taxon>
        <taxon>Micrococcales</taxon>
        <taxon>Brevibacteriaceae</taxon>
        <taxon>Brevibacterium</taxon>
    </lineage>
</organism>
<proteinExistence type="predicted"/>
<dbReference type="Gene3D" id="3.10.400.10">
    <property type="entry name" value="Sulfate adenylyltransferase"/>
    <property type="match status" value="1"/>
</dbReference>
<dbReference type="PANTHER" id="PTHR39203:SF1">
    <property type="entry name" value="CYTOPLASMIC PROTEIN"/>
    <property type="match status" value="1"/>
</dbReference>
<evidence type="ECO:0000259" key="1">
    <source>
        <dbReference type="SMART" id="SM01022"/>
    </source>
</evidence>
<reference evidence="2 3" key="1">
    <citation type="journal article" date="2019" name="Int. J. Syst. Evol. Microbiol.">
        <title>The Global Catalogue of Microorganisms (GCM) 10K type strain sequencing project: providing services to taxonomists for standard genome sequencing and annotation.</title>
        <authorList>
            <consortium name="The Broad Institute Genomics Platform"/>
            <consortium name="The Broad Institute Genome Sequencing Center for Infectious Disease"/>
            <person name="Wu L."/>
            <person name="Ma J."/>
        </authorList>
    </citation>
    <scope>NUCLEOTIDE SEQUENCE [LARGE SCALE GENOMIC DNA]</scope>
    <source>
        <strain evidence="2 3">JCM 13319</strain>
    </source>
</reference>
<dbReference type="EMBL" id="BAAALY010000002">
    <property type="protein sequence ID" value="GAA1531964.1"/>
    <property type="molecule type" value="Genomic_DNA"/>
</dbReference>
<gene>
    <name evidence="2" type="ORF">GCM10009691_04700</name>
</gene>
<dbReference type="InterPro" id="IPR007374">
    <property type="entry name" value="ASCH_domain"/>
</dbReference>
<dbReference type="RefSeq" id="WP_346035164.1">
    <property type="nucleotide sequence ID" value="NZ_BAAALY010000002.1"/>
</dbReference>
<accession>A0ABN2B2X6</accession>
<dbReference type="Pfam" id="PF04266">
    <property type="entry name" value="ASCH"/>
    <property type="match status" value="1"/>
</dbReference>
<dbReference type="InterPro" id="IPR009326">
    <property type="entry name" value="DUF984"/>
</dbReference>